<dbReference type="RefSeq" id="WP_268006564.1">
    <property type="nucleotide sequence ID" value="NZ_BSUT01000001.1"/>
</dbReference>
<dbReference type="EMBL" id="CP104067">
    <property type="protein sequence ID" value="WAH42690.1"/>
    <property type="molecule type" value="Genomic_DNA"/>
</dbReference>
<dbReference type="PANTHER" id="PTHR12110">
    <property type="entry name" value="HYDROXYPYRUVATE ISOMERASE"/>
    <property type="match status" value="1"/>
</dbReference>
<name>A0ABY6ZIE5_9BACL</name>
<evidence type="ECO:0000259" key="1">
    <source>
        <dbReference type="Pfam" id="PF01261"/>
    </source>
</evidence>
<sequence length="276" mass="30719">MKFGYQTNTWGGVVGHPAGVTSIKDLFYLTNGSDEEAIADIAATGYQGVELFDGNLVRYADNPNQFVELLDKYHQNLIAVYSGINFIYKDALEDEMWRIEQAAKLGQRFGALHFVVGGGAIRASGVREEDYVAVAKGLDRVAEVVSHYGLTPSYHPHLGTIGQSPEQIDRIFEHTQINFCPDTAHLVAGGADLLDITAKYMDRVRYVHLKDLHNGEFLPLGKGDLPFDELAQMLRRNGYDGWITVELDYYSGHPKDAARISKSFLDEIFKNTTAVN</sequence>
<gene>
    <name evidence="2" type="ORF">NZD89_04420</name>
</gene>
<dbReference type="SUPFAM" id="SSF51658">
    <property type="entry name" value="Xylose isomerase-like"/>
    <property type="match status" value="1"/>
</dbReference>
<evidence type="ECO:0000313" key="3">
    <source>
        <dbReference type="Proteomes" id="UP001164761"/>
    </source>
</evidence>
<dbReference type="InterPro" id="IPR013022">
    <property type="entry name" value="Xyl_isomerase-like_TIM-brl"/>
</dbReference>
<dbReference type="GO" id="GO:0016853">
    <property type="term" value="F:isomerase activity"/>
    <property type="evidence" value="ECO:0007669"/>
    <property type="project" value="UniProtKB-KW"/>
</dbReference>
<dbReference type="InterPro" id="IPR036237">
    <property type="entry name" value="Xyl_isomerase-like_sf"/>
</dbReference>
<feature type="domain" description="Xylose isomerase-like TIM barrel" evidence="1">
    <location>
        <begin position="39"/>
        <end position="267"/>
    </location>
</feature>
<dbReference type="InterPro" id="IPR050312">
    <property type="entry name" value="IolE/XylAMocC-like"/>
</dbReference>
<proteinExistence type="predicted"/>
<reference evidence="2" key="1">
    <citation type="submission" date="2022-08" db="EMBL/GenBank/DDBJ databases">
        <title>Alicyclobacillus fastidiosus DSM 17978, complete genome.</title>
        <authorList>
            <person name="Wang Q."/>
            <person name="Cai R."/>
            <person name="Wang Z."/>
        </authorList>
    </citation>
    <scope>NUCLEOTIDE SEQUENCE</scope>
    <source>
        <strain evidence="2">DSM 17978</strain>
    </source>
</reference>
<protein>
    <submittedName>
        <fullName evidence="2">Sugar phosphate isomerase/epimerase</fullName>
    </submittedName>
</protein>
<evidence type="ECO:0000313" key="2">
    <source>
        <dbReference type="EMBL" id="WAH42690.1"/>
    </source>
</evidence>
<keyword evidence="2" id="KW-0413">Isomerase</keyword>
<dbReference type="Pfam" id="PF01261">
    <property type="entry name" value="AP_endonuc_2"/>
    <property type="match status" value="1"/>
</dbReference>
<dbReference type="Gene3D" id="3.20.20.150">
    <property type="entry name" value="Divalent-metal-dependent TIM barrel enzymes"/>
    <property type="match status" value="1"/>
</dbReference>
<organism evidence="2 3">
    <name type="scientific">Alicyclobacillus fastidiosus</name>
    <dbReference type="NCBI Taxonomy" id="392011"/>
    <lineage>
        <taxon>Bacteria</taxon>
        <taxon>Bacillati</taxon>
        <taxon>Bacillota</taxon>
        <taxon>Bacilli</taxon>
        <taxon>Bacillales</taxon>
        <taxon>Alicyclobacillaceae</taxon>
        <taxon>Alicyclobacillus</taxon>
    </lineage>
</organism>
<keyword evidence="3" id="KW-1185">Reference proteome</keyword>
<dbReference type="PANTHER" id="PTHR12110:SF41">
    <property type="entry name" value="INOSOSE DEHYDRATASE"/>
    <property type="match status" value="1"/>
</dbReference>
<dbReference type="Proteomes" id="UP001164761">
    <property type="component" value="Chromosome"/>
</dbReference>
<accession>A0ABY6ZIE5</accession>